<evidence type="ECO:0000256" key="1">
    <source>
        <dbReference type="ARBA" id="ARBA00022527"/>
    </source>
</evidence>
<feature type="compositionally biased region" description="Basic and acidic residues" evidence="7">
    <location>
        <begin position="539"/>
        <end position="552"/>
    </location>
</feature>
<dbReference type="PROSITE" id="PS50011">
    <property type="entry name" value="PROTEIN_KINASE_DOM"/>
    <property type="match status" value="1"/>
</dbReference>
<accession>A0A9W8HNT8</accession>
<comment type="caution">
    <text evidence="10">The sequence shown here is derived from an EMBL/GenBank/DDBJ whole genome shotgun (WGS) entry which is preliminary data.</text>
</comment>
<feature type="region of interest" description="Disordered" evidence="7">
    <location>
        <begin position="627"/>
        <end position="648"/>
    </location>
</feature>
<dbReference type="InterPro" id="IPR008271">
    <property type="entry name" value="Ser/Thr_kinase_AS"/>
</dbReference>
<keyword evidence="1" id="KW-0723">Serine/threonine-protein kinase</keyword>
<dbReference type="EMBL" id="JANBUM010000028">
    <property type="protein sequence ID" value="KAJ2787251.1"/>
    <property type="molecule type" value="Genomic_DNA"/>
</dbReference>
<dbReference type="InterPro" id="IPR001772">
    <property type="entry name" value="KA1_dom"/>
</dbReference>
<keyword evidence="11" id="KW-1185">Reference proteome</keyword>
<evidence type="ECO:0000313" key="11">
    <source>
        <dbReference type="Proteomes" id="UP001140172"/>
    </source>
</evidence>
<evidence type="ECO:0000256" key="7">
    <source>
        <dbReference type="SAM" id="MobiDB-lite"/>
    </source>
</evidence>
<feature type="compositionally biased region" description="Low complexity" evidence="7">
    <location>
        <begin position="858"/>
        <end position="876"/>
    </location>
</feature>
<feature type="region of interest" description="Disordered" evidence="7">
    <location>
        <begin position="519"/>
        <end position="589"/>
    </location>
</feature>
<dbReference type="GO" id="GO:0035556">
    <property type="term" value="P:intracellular signal transduction"/>
    <property type="evidence" value="ECO:0007669"/>
    <property type="project" value="TreeGrafter"/>
</dbReference>
<dbReference type="OrthoDB" id="193931at2759"/>
<evidence type="ECO:0000256" key="3">
    <source>
        <dbReference type="ARBA" id="ARBA00022741"/>
    </source>
</evidence>
<evidence type="ECO:0000259" key="8">
    <source>
        <dbReference type="PROSITE" id="PS50011"/>
    </source>
</evidence>
<protein>
    <recommendedName>
        <fullName evidence="12">Non-specific serine/threonine protein kinase</fullName>
    </recommendedName>
</protein>
<keyword evidence="3 6" id="KW-0547">Nucleotide-binding</keyword>
<evidence type="ECO:0000256" key="6">
    <source>
        <dbReference type="PROSITE-ProRule" id="PRU10141"/>
    </source>
</evidence>
<dbReference type="InterPro" id="IPR017441">
    <property type="entry name" value="Protein_kinase_ATP_BS"/>
</dbReference>
<evidence type="ECO:0000256" key="4">
    <source>
        <dbReference type="ARBA" id="ARBA00022777"/>
    </source>
</evidence>
<feature type="region of interest" description="Disordered" evidence="7">
    <location>
        <begin position="1"/>
        <end position="31"/>
    </location>
</feature>
<evidence type="ECO:0000256" key="2">
    <source>
        <dbReference type="ARBA" id="ARBA00022679"/>
    </source>
</evidence>
<proteinExistence type="predicted"/>
<dbReference type="SUPFAM" id="SSF56112">
    <property type="entry name" value="Protein kinase-like (PK-like)"/>
    <property type="match status" value="1"/>
</dbReference>
<feature type="binding site" evidence="6">
    <location>
        <position position="72"/>
    </location>
    <ligand>
        <name>ATP</name>
        <dbReference type="ChEBI" id="CHEBI:30616"/>
    </ligand>
</feature>
<feature type="compositionally biased region" description="Low complexity" evidence="7">
    <location>
        <begin position="390"/>
        <end position="399"/>
    </location>
</feature>
<dbReference type="AlphaFoldDB" id="A0A9W8HNT8"/>
<organism evidence="10 11">
    <name type="scientific">Coemansia interrupta</name>
    <dbReference type="NCBI Taxonomy" id="1126814"/>
    <lineage>
        <taxon>Eukaryota</taxon>
        <taxon>Fungi</taxon>
        <taxon>Fungi incertae sedis</taxon>
        <taxon>Zoopagomycota</taxon>
        <taxon>Kickxellomycotina</taxon>
        <taxon>Kickxellomycetes</taxon>
        <taxon>Kickxellales</taxon>
        <taxon>Kickxellaceae</taxon>
        <taxon>Coemansia</taxon>
    </lineage>
</organism>
<dbReference type="InterPro" id="IPR011009">
    <property type="entry name" value="Kinase-like_dom_sf"/>
</dbReference>
<dbReference type="PROSITE" id="PS00108">
    <property type="entry name" value="PROTEIN_KINASE_ST"/>
    <property type="match status" value="1"/>
</dbReference>
<dbReference type="Pfam" id="PF02149">
    <property type="entry name" value="KA1"/>
    <property type="match status" value="1"/>
</dbReference>
<sequence>MIASPLPMSQTVTTAVAKPGSRPSASGRRKPKNTFFGPYLLLQTIGEGEFAKVKLALHRDTGEEVAIKLIKKESIDTEVKLSKIKREIAALKAVNFSYIVKLHDIIETERYIGIVIEYASGGELFDHILAHRQLKENDACRLFAQLIAGVSYLHANNIVHRDLKLENLLLDRNRNIKITDFGFANQFRGPGDDLMSTSCGSPCYAAPELVVSDGPYAGAAVDIWSCGVILYAMLAGYLPFDDDPSNPEGDNINQLYKYILSTPLVFPDNVSSLARDLISRMLVPDPRHRANLEVIMEHDWLRPFVATFSEGANGALGSGHDAQTNGVNGQAVPDGAANTNNTPAVPDVQAKKSKRHTIQVEYTTLPSQIVESGHQNESSMPPAPSAEMVAQARAAAQAALMGEKVPSKSDAITATGASSSSARARSHSEDETDGAVPDVLSSSAMGDHAVPKVGKAAKPEGEQKHQQRAAQRPRPMSMFASTEMQPDIPDESTMPPPISAMMDMGHGGLSSASSIANSIQAEARNRTRTRPITLGPDQFENKRLNDSVESHRSRSNSESQRRPSMRSNHTGPLLTHTATRESSNRRGRMAEIPPVLPVNSTTGEELGIGIGAGIASQMPKHVEDVLFPDSPNPQSSRAQPAGGAASRVKSWFNRRTSRWGASAMGMDQPLSIGSVLASDRRDQPEILQHMRVHRGVIDPDALSELPPDVLFSHVLQTLDELGFTVLKTEGLKIRVLRPRRQLPKPDHAMSPGRGRTQSTAVDGRESIDNSQAPPPEGPRRQSVPMVLSKAAEERELAAAANKRATIMNPSQYDHDSQSNFMMSEKSSYRRPRKLGSALTSVKRFFGSSGIGSKRWFGSSSSAKGPAVSSSDSTAADSGDEAVLQLNGTAERRGSGHALGRGLGIGVTSSTGTAESPHRRSLSESPYMNAKAIRDQVNGIGGSLAAVPEEAEAQGAPTPGSDISATVPNQHIPASPFSHAASLGSVAGMGVASAMHDSPFTNPFQSSLVSPPYGTSQVDNGDEVQMAIEVCKIKNLNNFFIVHLSRRKGNVWAYKHLYHLIIERLALRSDDRRRYPNRP</sequence>
<dbReference type="FunFam" id="3.30.200.20:FF:000003">
    <property type="entry name" value="Non-specific serine/threonine protein kinase"/>
    <property type="match status" value="1"/>
</dbReference>
<dbReference type="PROSITE" id="PS50032">
    <property type="entry name" value="KA1"/>
    <property type="match status" value="1"/>
</dbReference>
<dbReference type="Gene3D" id="1.10.510.10">
    <property type="entry name" value="Transferase(Phosphotransferase) domain 1"/>
    <property type="match status" value="1"/>
</dbReference>
<name>A0A9W8HNT8_9FUNG</name>
<dbReference type="GO" id="GO:0005737">
    <property type="term" value="C:cytoplasm"/>
    <property type="evidence" value="ECO:0007669"/>
    <property type="project" value="TreeGrafter"/>
</dbReference>
<feature type="compositionally biased region" description="Polar residues" evidence="7">
    <location>
        <begin position="565"/>
        <end position="577"/>
    </location>
</feature>
<dbReference type="FunFam" id="1.10.510.10:FF:000571">
    <property type="entry name" value="Maternal embryonic leucine zipper kinase"/>
    <property type="match status" value="1"/>
</dbReference>
<evidence type="ECO:0008006" key="12">
    <source>
        <dbReference type="Google" id="ProtNLM"/>
    </source>
</evidence>
<dbReference type="GO" id="GO:0005524">
    <property type="term" value="F:ATP binding"/>
    <property type="evidence" value="ECO:0007669"/>
    <property type="project" value="UniProtKB-UniRule"/>
</dbReference>
<keyword evidence="2" id="KW-0808">Transferase</keyword>
<dbReference type="GO" id="GO:0004674">
    <property type="term" value="F:protein serine/threonine kinase activity"/>
    <property type="evidence" value="ECO:0007669"/>
    <property type="project" value="UniProtKB-KW"/>
</dbReference>
<feature type="domain" description="KA1" evidence="9">
    <location>
        <begin position="1016"/>
        <end position="1066"/>
    </location>
</feature>
<evidence type="ECO:0000259" key="9">
    <source>
        <dbReference type="PROSITE" id="PS50032"/>
    </source>
</evidence>
<dbReference type="Proteomes" id="UP001140172">
    <property type="component" value="Unassembled WGS sequence"/>
</dbReference>
<feature type="region of interest" description="Disordered" evidence="7">
    <location>
        <begin position="316"/>
        <end position="476"/>
    </location>
</feature>
<dbReference type="InterPro" id="IPR000719">
    <property type="entry name" value="Prot_kinase_dom"/>
</dbReference>
<dbReference type="Pfam" id="PF00069">
    <property type="entry name" value="Pkinase"/>
    <property type="match status" value="1"/>
</dbReference>
<feature type="region of interest" description="Disordered" evidence="7">
    <location>
        <begin position="949"/>
        <end position="970"/>
    </location>
</feature>
<feature type="domain" description="Protein kinase" evidence="8">
    <location>
        <begin position="39"/>
        <end position="301"/>
    </location>
</feature>
<evidence type="ECO:0000256" key="5">
    <source>
        <dbReference type="ARBA" id="ARBA00022840"/>
    </source>
</evidence>
<dbReference type="PROSITE" id="PS00107">
    <property type="entry name" value="PROTEIN_KINASE_ATP"/>
    <property type="match status" value="1"/>
</dbReference>
<gene>
    <name evidence="10" type="ORF">GGI15_000857</name>
</gene>
<dbReference type="PANTHER" id="PTHR24346">
    <property type="entry name" value="MAP/MICROTUBULE AFFINITY-REGULATING KINASE"/>
    <property type="match status" value="1"/>
</dbReference>
<dbReference type="PANTHER" id="PTHR24346:SF110">
    <property type="entry name" value="NON-SPECIFIC SERINE_THREONINE PROTEIN KINASE"/>
    <property type="match status" value="1"/>
</dbReference>
<keyword evidence="5 6" id="KW-0067">ATP-binding</keyword>
<feature type="compositionally biased region" description="Polar residues" evidence="7">
    <location>
        <begin position="360"/>
        <end position="379"/>
    </location>
</feature>
<dbReference type="Gene3D" id="3.30.310.80">
    <property type="entry name" value="Kinase associated domain 1, KA1"/>
    <property type="match status" value="1"/>
</dbReference>
<reference evidence="10" key="1">
    <citation type="submission" date="2022-07" db="EMBL/GenBank/DDBJ databases">
        <title>Phylogenomic reconstructions and comparative analyses of Kickxellomycotina fungi.</title>
        <authorList>
            <person name="Reynolds N.K."/>
            <person name="Stajich J.E."/>
            <person name="Barry K."/>
            <person name="Grigoriev I.V."/>
            <person name="Crous P."/>
            <person name="Smith M.E."/>
        </authorList>
    </citation>
    <scope>NUCLEOTIDE SEQUENCE</scope>
    <source>
        <strain evidence="10">BCRC 34489</strain>
    </source>
</reference>
<feature type="region of interest" description="Disordered" evidence="7">
    <location>
        <begin position="855"/>
        <end position="927"/>
    </location>
</feature>
<evidence type="ECO:0000313" key="10">
    <source>
        <dbReference type="EMBL" id="KAJ2787251.1"/>
    </source>
</evidence>
<feature type="compositionally biased region" description="Low complexity" evidence="7">
    <location>
        <begin position="409"/>
        <end position="423"/>
    </location>
</feature>
<keyword evidence="4" id="KW-0418">Kinase</keyword>
<feature type="region of interest" description="Disordered" evidence="7">
    <location>
        <begin position="737"/>
        <end position="783"/>
    </location>
</feature>
<dbReference type="SMART" id="SM00220">
    <property type="entry name" value="S_TKc"/>
    <property type="match status" value="1"/>
</dbReference>